<sequence>MNNHLKTVLQKIKKQRMDLSNQIQIAIKGNFKDSFPIRGQLQNSQVKNESNLSSLYSQSFEQESLTASKKVVQEPKQPLPLAVKPILNKEKVMILVWVNLPSIYNEQSKEFWSKKQRGREGSYVDKSPFRYVSQKLKFWNMIFDFSSYYQMKLKKIEIKRCIKILQNKFLINGKVQERKEKQIITKFQQIIKKNQEKLQDILFQLSLNQQFKNKCMIRMCSKLCNLQKNNYLINFKNNKMKYIFKFLIRVLNQISQMQQIMLSLLSLRQKKIENQQMLLVLPIVKEDDLQMSVQQIKNRLMFVSMRKWIK</sequence>
<reference evidence="1" key="1">
    <citation type="submission" date="2021-01" db="EMBL/GenBank/DDBJ databases">
        <authorList>
            <consortium name="Genoscope - CEA"/>
            <person name="William W."/>
        </authorList>
    </citation>
    <scope>NUCLEOTIDE SEQUENCE</scope>
</reference>
<dbReference type="Proteomes" id="UP000689195">
    <property type="component" value="Unassembled WGS sequence"/>
</dbReference>
<evidence type="ECO:0000313" key="2">
    <source>
        <dbReference type="Proteomes" id="UP000689195"/>
    </source>
</evidence>
<keyword evidence="2" id="KW-1185">Reference proteome</keyword>
<proteinExistence type="predicted"/>
<comment type="caution">
    <text evidence="1">The sequence shown here is derived from an EMBL/GenBank/DDBJ whole genome shotgun (WGS) entry which is preliminary data.</text>
</comment>
<evidence type="ECO:0000313" key="1">
    <source>
        <dbReference type="EMBL" id="CAD8196897.1"/>
    </source>
</evidence>
<organism evidence="1 2">
    <name type="scientific">Paramecium pentaurelia</name>
    <dbReference type="NCBI Taxonomy" id="43138"/>
    <lineage>
        <taxon>Eukaryota</taxon>
        <taxon>Sar</taxon>
        <taxon>Alveolata</taxon>
        <taxon>Ciliophora</taxon>
        <taxon>Intramacronucleata</taxon>
        <taxon>Oligohymenophorea</taxon>
        <taxon>Peniculida</taxon>
        <taxon>Parameciidae</taxon>
        <taxon>Paramecium</taxon>
    </lineage>
</organism>
<name>A0A8S1X6D9_9CILI</name>
<dbReference type="EMBL" id="CAJJDO010000114">
    <property type="protein sequence ID" value="CAD8196897.1"/>
    <property type="molecule type" value="Genomic_DNA"/>
</dbReference>
<accession>A0A8S1X6D9</accession>
<dbReference type="AlphaFoldDB" id="A0A8S1X6D9"/>
<gene>
    <name evidence="1" type="ORF">PPENT_87.1.T1140011</name>
</gene>
<protein>
    <submittedName>
        <fullName evidence="1">Uncharacterized protein</fullName>
    </submittedName>
</protein>